<protein>
    <submittedName>
        <fullName evidence="2">Uncharacterized protein</fullName>
    </submittedName>
</protein>
<comment type="caution">
    <text evidence="2">The sequence shown here is derived from an EMBL/GenBank/DDBJ whole genome shotgun (WGS) entry which is preliminary data.</text>
</comment>
<gene>
    <name evidence="2" type="ORF">Aco03nite_101250</name>
</gene>
<accession>A0ABQ3XT80</accession>
<sequence length="95" mass="9588">MEIRRTGLAAVFIVAPQINAVSPATGLAAVRFIDDYSAVRGSAAGPTGTGPWSFPNFARPGLSALPPGTKAGPRLSFFEAGPGVSGADQVSSVTE</sequence>
<keyword evidence="3" id="KW-1185">Reference proteome</keyword>
<dbReference type="EMBL" id="BOMG01000135">
    <property type="protein sequence ID" value="GID61721.1"/>
    <property type="molecule type" value="Genomic_DNA"/>
</dbReference>
<name>A0ABQ3XT80_9ACTN</name>
<dbReference type="Proteomes" id="UP000612282">
    <property type="component" value="Unassembled WGS sequence"/>
</dbReference>
<proteinExistence type="predicted"/>
<reference evidence="2 3" key="1">
    <citation type="submission" date="2021-01" db="EMBL/GenBank/DDBJ databases">
        <title>Whole genome shotgun sequence of Actinoplanes couchii NBRC 106145.</title>
        <authorList>
            <person name="Komaki H."/>
            <person name="Tamura T."/>
        </authorList>
    </citation>
    <scope>NUCLEOTIDE SEQUENCE [LARGE SCALE GENOMIC DNA]</scope>
    <source>
        <strain evidence="2 3">NBRC 106145</strain>
    </source>
</reference>
<feature type="region of interest" description="Disordered" evidence="1">
    <location>
        <begin position="76"/>
        <end position="95"/>
    </location>
</feature>
<evidence type="ECO:0000256" key="1">
    <source>
        <dbReference type="SAM" id="MobiDB-lite"/>
    </source>
</evidence>
<evidence type="ECO:0000313" key="2">
    <source>
        <dbReference type="EMBL" id="GID61721.1"/>
    </source>
</evidence>
<organism evidence="2 3">
    <name type="scientific">Actinoplanes couchii</name>
    <dbReference type="NCBI Taxonomy" id="403638"/>
    <lineage>
        <taxon>Bacteria</taxon>
        <taxon>Bacillati</taxon>
        <taxon>Actinomycetota</taxon>
        <taxon>Actinomycetes</taxon>
        <taxon>Micromonosporales</taxon>
        <taxon>Micromonosporaceae</taxon>
        <taxon>Actinoplanes</taxon>
    </lineage>
</organism>
<evidence type="ECO:0000313" key="3">
    <source>
        <dbReference type="Proteomes" id="UP000612282"/>
    </source>
</evidence>